<keyword evidence="1" id="KW-0677">Repeat</keyword>
<dbReference type="PROSITE" id="PS00211">
    <property type="entry name" value="ABC_TRANSPORTER_1"/>
    <property type="match status" value="1"/>
</dbReference>
<sequence>MTSRFLTLEGVSLSLPDGRVVFSNLNETFDARPTGLVGRNGVGKTLLAQVLAGRLAPSAGRCLRSGPVHYLAQQVMPAAGARVADLAGAAPVLAALARIEAGGCAADDFDCIGDRWDMAQRLQRALESAGLGHLDAATPVARLSGGEAMRVSLAGAMLSDADFLILDEPSNHLDARHRAALIAQLQQWPRGLVVVSHDRALLAGMARTVELSAVGLRSYGGGYALYAAQQTAEREQALAELERLKRERQQGEYALRQQQERQQRREARGERHGKHGNQAKILLDRQKERSQASAGKLQLQLERQHGELHAQVRDAAQRVLPEQAIHLHPPAVAEHRRRHVAVLERVQLPHLPAATCRVDLTLQGGQRIAVVGDNGSGKSTLLKVLAGQLQPLAGECRVVAECHYLDQHLALLDPAQTVLAQAAAAAPTLSDAELRMRLAQLGLDADRITVPSGQLSGGERLKAALAILLYSDPPPQLLLLDEPSNHLDLPSLEALEELLRGYRGALVVVSHDHYFLQRLALTDCLRVSAQGWQWEPWQG</sequence>
<evidence type="ECO:0000313" key="6">
    <source>
        <dbReference type="EMBL" id="MEY1661369.1"/>
    </source>
</evidence>
<dbReference type="PANTHER" id="PTHR19211:SF6">
    <property type="entry name" value="BLL7188 PROTEIN"/>
    <property type="match status" value="1"/>
</dbReference>
<dbReference type="InterPro" id="IPR017871">
    <property type="entry name" value="ABC_transporter-like_CS"/>
</dbReference>
<dbReference type="InterPro" id="IPR027417">
    <property type="entry name" value="P-loop_NTPase"/>
</dbReference>
<evidence type="ECO:0000256" key="4">
    <source>
        <dbReference type="SAM" id="MobiDB-lite"/>
    </source>
</evidence>
<dbReference type="Pfam" id="PF00005">
    <property type="entry name" value="ABC_tran"/>
    <property type="match status" value="2"/>
</dbReference>
<gene>
    <name evidence="6" type="ORF">AB5I84_04315</name>
</gene>
<dbReference type="PROSITE" id="PS50893">
    <property type="entry name" value="ABC_TRANSPORTER_2"/>
    <property type="match status" value="1"/>
</dbReference>
<keyword evidence="2" id="KW-0547">Nucleotide-binding</keyword>
<name>A0ABV4AF96_9GAMM</name>
<feature type="compositionally biased region" description="Basic and acidic residues" evidence="4">
    <location>
        <begin position="258"/>
        <end position="270"/>
    </location>
</feature>
<protein>
    <submittedName>
        <fullName evidence="6">ABC-F family ATP-binding cassette domain-containing protein</fullName>
    </submittedName>
</protein>
<feature type="region of interest" description="Disordered" evidence="4">
    <location>
        <begin position="249"/>
        <end position="281"/>
    </location>
</feature>
<dbReference type="SMART" id="SM00382">
    <property type="entry name" value="AAA"/>
    <property type="match status" value="2"/>
</dbReference>
<dbReference type="CDD" id="cd03221">
    <property type="entry name" value="ABCF_EF-3"/>
    <property type="match status" value="1"/>
</dbReference>
<dbReference type="RefSeq" id="WP_369454626.1">
    <property type="nucleotide sequence ID" value="NZ_JBGCUO010000001.1"/>
</dbReference>
<dbReference type="Proteomes" id="UP001562065">
    <property type="component" value="Unassembled WGS sequence"/>
</dbReference>
<evidence type="ECO:0000313" key="7">
    <source>
        <dbReference type="Proteomes" id="UP001562065"/>
    </source>
</evidence>
<feature type="domain" description="ABC transporter" evidence="5">
    <location>
        <begin position="6"/>
        <end position="239"/>
    </location>
</feature>
<organism evidence="6 7">
    <name type="scientific">Isoalcanivorax beigongshangi</name>
    <dbReference type="NCBI Taxonomy" id="3238810"/>
    <lineage>
        <taxon>Bacteria</taxon>
        <taxon>Pseudomonadati</taxon>
        <taxon>Pseudomonadota</taxon>
        <taxon>Gammaproteobacteria</taxon>
        <taxon>Oceanospirillales</taxon>
        <taxon>Alcanivoracaceae</taxon>
        <taxon>Isoalcanivorax</taxon>
    </lineage>
</organism>
<evidence type="ECO:0000256" key="2">
    <source>
        <dbReference type="ARBA" id="ARBA00022741"/>
    </source>
</evidence>
<accession>A0ABV4AF96</accession>
<keyword evidence="3 6" id="KW-0067">ATP-binding</keyword>
<evidence type="ECO:0000256" key="3">
    <source>
        <dbReference type="ARBA" id="ARBA00022840"/>
    </source>
</evidence>
<comment type="caution">
    <text evidence="6">The sequence shown here is derived from an EMBL/GenBank/DDBJ whole genome shotgun (WGS) entry which is preliminary data.</text>
</comment>
<dbReference type="SUPFAM" id="SSF52540">
    <property type="entry name" value="P-loop containing nucleoside triphosphate hydrolases"/>
    <property type="match status" value="2"/>
</dbReference>
<dbReference type="Gene3D" id="3.40.50.300">
    <property type="entry name" value="P-loop containing nucleotide triphosphate hydrolases"/>
    <property type="match status" value="2"/>
</dbReference>
<evidence type="ECO:0000259" key="5">
    <source>
        <dbReference type="PROSITE" id="PS50893"/>
    </source>
</evidence>
<reference evidence="6 7" key="1">
    <citation type="submission" date="2024-07" db="EMBL/GenBank/DDBJ databases">
        <authorList>
            <person name="Ren Q."/>
        </authorList>
    </citation>
    <scope>NUCLEOTIDE SEQUENCE [LARGE SCALE GENOMIC DNA]</scope>
    <source>
        <strain evidence="6 7">REN37</strain>
    </source>
</reference>
<dbReference type="EMBL" id="JBGCUO010000001">
    <property type="protein sequence ID" value="MEY1661369.1"/>
    <property type="molecule type" value="Genomic_DNA"/>
</dbReference>
<keyword evidence="7" id="KW-1185">Reference proteome</keyword>
<dbReference type="PANTHER" id="PTHR19211">
    <property type="entry name" value="ATP-BINDING TRANSPORT PROTEIN-RELATED"/>
    <property type="match status" value="1"/>
</dbReference>
<dbReference type="InterPro" id="IPR003439">
    <property type="entry name" value="ABC_transporter-like_ATP-bd"/>
</dbReference>
<dbReference type="GO" id="GO:0005524">
    <property type="term" value="F:ATP binding"/>
    <property type="evidence" value="ECO:0007669"/>
    <property type="project" value="UniProtKB-KW"/>
</dbReference>
<dbReference type="InterPro" id="IPR050611">
    <property type="entry name" value="ABCF"/>
</dbReference>
<evidence type="ECO:0000256" key="1">
    <source>
        <dbReference type="ARBA" id="ARBA00022737"/>
    </source>
</evidence>
<dbReference type="InterPro" id="IPR003593">
    <property type="entry name" value="AAA+_ATPase"/>
</dbReference>
<proteinExistence type="predicted"/>